<dbReference type="AlphaFoldDB" id="A0A5M3WX14"/>
<name>A0A5M3WX14_9ACTN</name>
<protein>
    <submittedName>
        <fullName evidence="1">Uncharacterized protein</fullName>
    </submittedName>
</protein>
<reference evidence="1 2" key="1">
    <citation type="submission" date="2019-10" db="EMBL/GenBank/DDBJ databases">
        <title>Whole genome shotgun sequence of Acrocarpospora macrocephala NBRC 16266.</title>
        <authorList>
            <person name="Ichikawa N."/>
            <person name="Kimura A."/>
            <person name="Kitahashi Y."/>
            <person name="Komaki H."/>
            <person name="Oguchi A."/>
        </authorList>
    </citation>
    <scope>NUCLEOTIDE SEQUENCE [LARGE SCALE GENOMIC DNA]</scope>
    <source>
        <strain evidence="1 2">NBRC 16266</strain>
    </source>
</reference>
<dbReference type="EMBL" id="BLAE01000041">
    <property type="protein sequence ID" value="GES12946.1"/>
    <property type="molecule type" value="Genomic_DNA"/>
</dbReference>
<keyword evidence="2" id="KW-1185">Reference proteome</keyword>
<sequence length="95" mass="10467">MTTHAPAYAGPADVAAFGPYGPGRLDRPSDRPVYPNLWPYARDLYQIPAFRETTDFAAIRLTRPAYAEGGLVRIAVEPHEADWDEPHGIAVPTYA</sequence>
<dbReference type="Proteomes" id="UP000331127">
    <property type="component" value="Unassembled WGS sequence"/>
</dbReference>
<evidence type="ECO:0000313" key="2">
    <source>
        <dbReference type="Proteomes" id="UP000331127"/>
    </source>
</evidence>
<organism evidence="1 2">
    <name type="scientific">Acrocarpospora macrocephala</name>
    <dbReference type="NCBI Taxonomy" id="150177"/>
    <lineage>
        <taxon>Bacteria</taxon>
        <taxon>Bacillati</taxon>
        <taxon>Actinomycetota</taxon>
        <taxon>Actinomycetes</taxon>
        <taxon>Streptosporangiales</taxon>
        <taxon>Streptosporangiaceae</taxon>
        <taxon>Acrocarpospora</taxon>
    </lineage>
</organism>
<evidence type="ECO:0000313" key="1">
    <source>
        <dbReference type="EMBL" id="GES12946.1"/>
    </source>
</evidence>
<comment type="caution">
    <text evidence="1">The sequence shown here is derived from an EMBL/GenBank/DDBJ whole genome shotgun (WGS) entry which is preliminary data.</text>
</comment>
<gene>
    <name evidence="1" type="ORF">Amac_065430</name>
</gene>
<accession>A0A5M3WX14</accession>
<dbReference type="SUPFAM" id="SSF47616">
    <property type="entry name" value="GST C-terminal domain-like"/>
    <property type="match status" value="1"/>
</dbReference>
<dbReference type="Gene3D" id="1.20.1050.10">
    <property type="match status" value="1"/>
</dbReference>
<dbReference type="InterPro" id="IPR036282">
    <property type="entry name" value="Glutathione-S-Trfase_C_sf"/>
</dbReference>
<dbReference type="RefSeq" id="WP_246268865.1">
    <property type="nucleotide sequence ID" value="NZ_BAAAHL010000009.1"/>
</dbReference>
<proteinExistence type="predicted"/>